<dbReference type="EMBL" id="JAGQDG010000001">
    <property type="protein sequence ID" value="MBQ0934073.1"/>
    <property type="molecule type" value="Genomic_DNA"/>
</dbReference>
<keyword evidence="2" id="KW-0812">Transmembrane</keyword>
<comment type="caution">
    <text evidence="3">The sequence shown here is derived from an EMBL/GenBank/DDBJ whole genome shotgun (WGS) entry which is preliminary data.</text>
</comment>
<feature type="compositionally biased region" description="Basic and acidic residues" evidence="1">
    <location>
        <begin position="99"/>
        <end position="127"/>
    </location>
</feature>
<feature type="region of interest" description="Disordered" evidence="1">
    <location>
        <begin position="34"/>
        <end position="73"/>
    </location>
</feature>
<proteinExistence type="predicted"/>
<feature type="region of interest" description="Disordered" evidence="1">
    <location>
        <begin position="93"/>
        <end position="127"/>
    </location>
</feature>
<keyword evidence="2" id="KW-0472">Membrane</keyword>
<evidence type="ECO:0000313" key="4">
    <source>
        <dbReference type="Proteomes" id="UP000672097"/>
    </source>
</evidence>
<feature type="transmembrane region" description="Helical" evidence="2">
    <location>
        <begin position="6"/>
        <end position="29"/>
    </location>
</feature>
<evidence type="ECO:0000313" key="3">
    <source>
        <dbReference type="EMBL" id="MBQ0934073.1"/>
    </source>
</evidence>
<accession>A0ABS5DSE4</accession>
<reference evidence="3 4" key="1">
    <citation type="submission" date="2021-04" db="EMBL/GenBank/DDBJ databases">
        <title>The genome sequence of type strain Ideonella paludis KCTC 32238.</title>
        <authorList>
            <person name="Liu Y."/>
        </authorList>
    </citation>
    <scope>NUCLEOTIDE SEQUENCE [LARGE SCALE GENOMIC DNA]</scope>
    <source>
        <strain evidence="3 4">KCTC 32238</strain>
    </source>
</reference>
<keyword evidence="2" id="KW-1133">Transmembrane helix</keyword>
<organism evidence="3 4">
    <name type="scientific">Ideonella paludis</name>
    <dbReference type="NCBI Taxonomy" id="1233411"/>
    <lineage>
        <taxon>Bacteria</taxon>
        <taxon>Pseudomonadati</taxon>
        <taxon>Pseudomonadota</taxon>
        <taxon>Betaproteobacteria</taxon>
        <taxon>Burkholderiales</taxon>
        <taxon>Sphaerotilaceae</taxon>
        <taxon>Ideonella</taxon>
    </lineage>
</organism>
<evidence type="ECO:0008006" key="5">
    <source>
        <dbReference type="Google" id="ProtNLM"/>
    </source>
</evidence>
<sequence length="221" mass="24119">MVDLPGWAWQVALFAGGGLALGVVLGAVLRRKPSAPAAPARPRSAPADRSTPAPAPATVDIPLDDVASPAPAITGTPQQRLLERLREQNLQLAAQAKSAADHHARQMSERQQEQQAESLRRDRQVEELRQNHSAEFSHLLEVMFEQVDRIQVAHSNQAQALSQELERMRQLAQAVDQGGLADDDTGPDGRSGQERLVMAARDVRQAEFAAARAMESLRQPR</sequence>
<keyword evidence="4" id="KW-1185">Reference proteome</keyword>
<name>A0ABS5DSE4_9BURK</name>
<dbReference type="Proteomes" id="UP000672097">
    <property type="component" value="Unassembled WGS sequence"/>
</dbReference>
<evidence type="ECO:0000256" key="2">
    <source>
        <dbReference type="SAM" id="Phobius"/>
    </source>
</evidence>
<dbReference type="RefSeq" id="WP_210805598.1">
    <property type="nucleotide sequence ID" value="NZ_JAGQDG010000001.1"/>
</dbReference>
<protein>
    <recommendedName>
        <fullName evidence="5">DUF2802 domain-containing protein</fullName>
    </recommendedName>
</protein>
<evidence type="ECO:0000256" key="1">
    <source>
        <dbReference type="SAM" id="MobiDB-lite"/>
    </source>
</evidence>
<feature type="compositionally biased region" description="Low complexity" evidence="1">
    <location>
        <begin position="34"/>
        <end position="52"/>
    </location>
</feature>
<gene>
    <name evidence="3" type="ORF">KAK11_01950</name>
</gene>